<evidence type="ECO:0000313" key="3">
    <source>
        <dbReference type="Proteomes" id="UP000595140"/>
    </source>
</evidence>
<reference evidence="2 3" key="1">
    <citation type="submission" date="2018-04" db="EMBL/GenBank/DDBJ databases">
        <authorList>
            <person name="Vogel A."/>
        </authorList>
    </citation>
    <scope>NUCLEOTIDE SEQUENCE [LARGE SCALE GENOMIC DNA]</scope>
</reference>
<gene>
    <name evidence="2" type="ORF">CCAM_LOCUS25464</name>
</gene>
<feature type="region of interest" description="Disordered" evidence="1">
    <location>
        <begin position="213"/>
        <end position="239"/>
    </location>
</feature>
<dbReference type="EMBL" id="OOIL02002583">
    <property type="protein sequence ID" value="VFQ83688.1"/>
    <property type="molecule type" value="Genomic_DNA"/>
</dbReference>
<dbReference type="PANTHER" id="PTHR47481">
    <property type="match status" value="1"/>
</dbReference>
<name>A0A484M6K9_9ASTE</name>
<evidence type="ECO:0000313" key="2">
    <source>
        <dbReference type="EMBL" id="VFQ83688.1"/>
    </source>
</evidence>
<protein>
    <submittedName>
        <fullName evidence="2">Uncharacterized protein</fullName>
    </submittedName>
</protein>
<evidence type="ECO:0000256" key="1">
    <source>
        <dbReference type="SAM" id="MobiDB-lite"/>
    </source>
</evidence>
<dbReference type="Pfam" id="PF14223">
    <property type="entry name" value="Retrotran_gag_2"/>
    <property type="match status" value="1"/>
</dbReference>
<dbReference type="PANTHER" id="PTHR47481:SF43">
    <property type="entry name" value="RETROTRANSPOSON COPIA-LIKE N-TERMINAL DOMAIN-CONTAINING PROTEIN"/>
    <property type="match status" value="1"/>
</dbReference>
<sequence length="313" mass="34858">MSASKHFPIKLTKTNYLVWRRQVQTTLVGLNLLGYVDGSVRAPSPFLDAAHQQPNPVYTLWYRQDDILLSDLIGSCTEDVQLVISLADAWSRLTKSLANMSRERISSLKSQMAKNPRGNRTINAFVADMTTIASHLALARSPVTDEDLSVHIMSQLGEDYSALYQSLRGSNVDLSIDELTTILKDCEREILSRSTASADLVPTRNHAQRIRDGDRRGAFGRGGHSSVSRGGMRGRGTTNPNRGGRYCHFCDLIVVVRMKFGWVTARKDSNWRAAMDAEYSALQRNHTWVVQAGNQHCSNAELSTPSTCPRCFI</sequence>
<organism evidence="2 3">
    <name type="scientific">Cuscuta campestris</name>
    <dbReference type="NCBI Taxonomy" id="132261"/>
    <lineage>
        <taxon>Eukaryota</taxon>
        <taxon>Viridiplantae</taxon>
        <taxon>Streptophyta</taxon>
        <taxon>Embryophyta</taxon>
        <taxon>Tracheophyta</taxon>
        <taxon>Spermatophyta</taxon>
        <taxon>Magnoliopsida</taxon>
        <taxon>eudicotyledons</taxon>
        <taxon>Gunneridae</taxon>
        <taxon>Pentapetalae</taxon>
        <taxon>asterids</taxon>
        <taxon>lamiids</taxon>
        <taxon>Solanales</taxon>
        <taxon>Convolvulaceae</taxon>
        <taxon>Cuscuteae</taxon>
        <taxon>Cuscuta</taxon>
        <taxon>Cuscuta subgen. Grammica</taxon>
        <taxon>Cuscuta sect. Cleistogrammica</taxon>
    </lineage>
</organism>
<dbReference type="Proteomes" id="UP000595140">
    <property type="component" value="Unassembled WGS sequence"/>
</dbReference>
<dbReference type="AlphaFoldDB" id="A0A484M6K9"/>
<dbReference type="OrthoDB" id="1302694at2759"/>
<proteinExistence type="predicted"/>
<accession>A0A484M6K9</accession>
<keyword evidence="3" id="KW-1185">Reference proteome</keyword>
<feature type="compositionally biased region" description="Low complexity" evidence="1">
    <location>
        <begin position="224"/>
        <end position="239"/>
    </location>
</feature>